<dbReference type="EMBL" id="LR797823">
    <property type="protein sequence ID" value="CAB4241246.1"/>
    <property type="molecule type" value="Genomic_DNA"/>
</dbReference>
<gene>
    <name evidence="2" type="ORF">UFOVP67_17</name>
</gene>
<feature type="coiled-coil region" evidence="1">
    <location>
        <begin position="541"/>
        <end position="568"/>
    </location>
</feature>
<keyword evidence="1" id="KW-0175">Coiled coil</keyword>
<protein>
    <submittedName>
        <fullName evidence="2">Uncharacterized protein</fullName>
    </submittedName>
</protein>
<evidence type="ECO:0000313" key="2">
    <source>
        <dbReference type="EMBL" id="CAB4241246.1"/>
    </source>
</evidence>
<reference evidence="2" key="1">
    <citation type="submission" date="2020-05" db="EMBL/GenBank/DDBJ databases">
        <authorList>
            <person name="Chiriac C."/>
            <person name="Salcher M."/>
            <person name="Ghai R."/>
            <person name="Kavagutti S V."/>
        </authorList>
    </citation>
    <scope>NUCLEOTIDE SEQUENCE</scope>
</reference>
<sequence>MATKEELLQALKNADAAGDTQAATRFATLLKQNLDTEGKTTPKDEYKSAEPVKDAIFGGLESLGRGVKGAVKDTMGALKGAAVDAGQTAVDAGKSVVKEAIPMTAGMAAGAAAFPAGAAIGGAISGPAAPIGATVGGILTSLPASWAGYKAAKQLQDIGVGQLDKYAPNAREAAGMSDQQLAESQARSPVASMVAPIAAQVLGTRNIAGAGRTILSSLANRSAQAGVGVGVDVVSQGAGNLARLAMGEETQPFDLASAGLSAASGFAGAGKPTQLGQKLGMGGSTTTKPAEYRLPNKPGEATALGVKSVRDYEAGTQAMKAGYKVSRDETLPPEAQKGIISKAEGELSRNPEIMRDSQIHNINKVTEDVKPMLGMKPQTAFTDKVKVEIPKADGSKEIVEMPALQAVRTRAAQVQKAEVTKALPTVNAEGLFSDLQSLTARGKSIEQDFNNKSVNLKAMESVINEFKNTAVDLPKLEKMQGQVKDYTKAAGRYSKDIDSKNNTITSLKATANDINNQILAKKVEMDNLTTRLGEYGSKNKRAEIQKDLTKLEQNRAQVQQEQSKLLSTVQDRSSVLKDIQQKSDALKQVVPTKPLNTANVIDKVVELRESGHSNLNSPSSSSQAKGRAELAVASKLEEYMQTSLIKAGRKDAANLYKDKQVQIARAHAVESALTPDGLVNPQKLVNSELKGTFTGPLADITRYASHAKNSFSLPKDYSYSGPGVGFLRKQAANVIIGAHKDSARYKEGIKSDFNKLLTPQEEMKLARMLKNTAIQSTPSNKDKQ</sequence>
<accession>A0A6J5T8T9</accession>
<name>A0A6J5T8T9_9CAUD</name>
<organism evidence="2">
    <name type="scientific">uncultured Caudovirales phage</name>
    <dbReference type="NCBI Taxonomy" id="2100421"/>
    <lineage>
        <taxon>Viruses</taxon>
        <taxon>Duplodnaviria</taxon>
        <taxon>Heunggongvirae</taxon>
        <taxon>Uroviricota</taxon>
        <taxon>Caudoviricetes</taxon>
        <taxon>Peduoviridae</taxon>
        <taxon>Maltschvirus</taxon>
        <taxon>Maltschvirus maltsch</taxon>
    </lineage>
</organism>
<proteinExistence type="predicted"/>
<evidence type="ECO:0000256" key="1">
    <source>
        <dbReference type="SAM" id="Coils"/>
    </source>
</evidence>